<comment type="caution">
    <text evidence="2">The sequence shown here is derived from an EMBL/GenBank/DDBJ whole genome shotgun (WGS) entry which is preliminary data.</text>
</comment>
<keyword evidence="3" id="KW-1185">Reference proteome</keyword>
<feature type="region of interest" description="Disordered" evidence="1">
    <location>
        <begin position="63"/>
        <end position="83"/>
    </location>
</feature>
<sequence>MLSYNGLIFLQPLQQGTPAFCVPILGILPLNTVLAPTSSSSTSKQINADVTVKSANEGFAGQKYRLDPLSSSSPNHRPYQIQP</sequence>
<dbReference type="AlphaFoldDB" id="A0A369J609"/>
<evidence type="ECO:0000313" key="2">
    <source>
        <dbReference type="EMBL" id="RDB14924.1"/>
    </source>
</evidence>
<feature type="compositionally biased region" description="Polar residues" evidence="1">
    <location>
        <begin position="69"/>
        <end position="83"/>
    </location>
</feature>
<proteinExistence type="predicted"/>
<gene>
    <name evidence="2" type="ORF">Hypma_016558</name>
</gene>
<dbReference type="EMBL" id="LUEZ02000096">
    <property type="protein sequence ID" value="RDB14924.1"/>
    <property type="molecule type" value="Genomic_DNA"/>
</dbReference>
<name>A0A369J609_HYPMA</name>
<evidence type="ECO:0000313" key="3">
    <source>
        <dbReference type="Proteomes" id="UP000076154"/>
    </source>
</evidence>
<dbReference type="Proteomes" id="UP000076154">
    <property type="component" value="Unassembled WGS sequence"/>
</dbReference>
<organism evidence="2 3">
    <name type="scientific">Hypsizygus marmoreus</name>
    <name type="common">White beech mushroom</name>
    <name type="synonym">Agaricus marmoreus</name>
    <dbReference type="NCBI Taxonomy" id="39966"/>
    <lineage>
        <taxon>Eukaryota</taxon>
        <taxon>Fungi</taxon>
        <taxon>Dikarya</taxon>
        <taxon>Basidiomycota</taxon>
        <taxon>Agaricomycotina</taxon>
        <taxon>Agaricomycetes</taxon>
        <taxon>Agaricomycetidae</taxon>
        <taxon>Agaricales</taxon>
        <taxon>Tricholomatineae</taxon>
        <taxon>Lyophyllaceae</taxon>
        <taxon>Hypsizygus</taxon>
    </lineage>
</organism>
<dbReference type="InParanoid" id="A0A369J609"/>
<accession>A0A369J609</accession>
<evidence type="ECO:0000256" key="1">
    <source>
        <dbReference type="SAM" id="MobiDB-lite"/>
    </source>
</evidence>
<protein>
    <submittedName>
        <fullName evidence="2">Uncharacterized protein</fullName>
    </submittedName>
</protein>
<reference evidence="2" key="1">
    <citation type="submission" date="2018-04" db="EMBL/GenBank/DDBJ databases">
        <title>Whole genome sequencing of Hypsizygus marmoreus.</title>
        <authorList>
            <person name="Choi I.-G."/>
            <person name="Min B."/>
            <person name="Kim J.-G."/>
            <person name="Kim S."/>
            <person name="Oh Y.-L."/>
            <person name="Kong W.-S."/>
            <person name="Park H."/>
            <person name="Jeong J."/>
            <person name="Song E.-S."/>
        </authorList>
    </citation>
    <scope>NUCLEOTIDE SEQUENCE [LARGE SCALE GENOMIC DNA]</scope>
    <source>
        <strain evidence="2">51987-8</strain>
    </source>
</reference>